<dbReference type="EMBL" id="CP003985">
    <property type="protein sequence ID" value="AGF77741.1"/>
    <property type="molecule type" value="Genomic_DNA"/>
</dbReference>
<dbReference type="HOGENOM" id="CLU_032899_0_0_7"/>
<feature type="chain" id="PRO_5004016883" description="DUF3373 domain-containing protein" evidence="2">
    <location>
        <begin position="23"/>
        <end position="512"/>
    </location>
</feature>
<dbReference type="Pfam" id="PF11853">
    <property type="entry name" value="DUF3373"/>
    <property type="match status" value="1"/>
</dbReference>
<evidence type="ECO:0008006" key="5">
    <source>
        <dbReference type="Google" id="ProtNLM"/>
    </source>
</evidence>
<gene>
    <name evidence="3" type="ordered locus">UWK_01173</name>
</gene>
<dbReference type="AlphaFoldDB" id="M1PMR8"/>
<dbReference type="PATRIC" id="fig|1167006.5.peg.1301"/>
<name>M1PMR8_DESSD</name>
<accession>M1PMR8</accession>
<evidence type="ECO:0000313" key="4">
    <source>
        <dbReference type="Proteomes" id="UP000011721"/>
    </source>
</evidence>
<dbReference type="STRING" id="1167006.UWK_01173"/>
<keyword evidence="2" id="KW-0732">Signal</keyword>
<dbReference type="KEGG" id="dsf:UWK_01173"/>
<sequence length="512" mass="56973">MVKKFSMLALAGLIALPAVASASGGAKANDLERKIEELSMQLDQLKAQMAEGNGVSQDDFDDLAGTVGDLEDRSESWDLAARIKFYGDFRSRLDYYTATNASGADVSNDTSWTNRFRLNMRVKATENVEFKARLAMYKAWGSQGNIYGSGSNGNGQIFPNWDGNSTRTPSDNALRVDRAFVNWNNIGGVPIWFSIGRRPTTDGPPAQVRMGADERMATPVSYMDWPFDGISMGYAYRWGSEAMGTGRIRFCYGRGFEDGIELDTANVMDDMDFAGFSWDVMKKGNRFINLQSFLAMNVFNYPQFQDPVIDQMAGLPQDQGGFGPRVNVGNILHTTGVYQDKFGPVNIFAAAGWSQTDPDSSGMFNDYVGMMMGMTGPNTESENGYSTFVGARYDIDEIGLKLGLEWNWGSEHWIAMTGGHDDLYQSKLAARGNVYEIYGIYDLPTGEAISKYAKTFIRFGYQRYEYDYSGSMDWNMKPYDLDDAADVMALGMMGLDPVESADQIYLTFEAYF</sequence>
<evidence type="ECO:0000256" key="2">
    <source>
        <dbReference type="SAM" id="SignalP"/>
    </source>
</evidence>
<evidence type="ECO:0000256" key="1">
    <source>
        <dbReference type="SAM" id="Coils"/>
    </source>
</evidence>
<dbReference type="RefSeq" id="WP_015403435.1">
    <property type="nucleotide sequence ID" value="NC_020304.1"/>
</dbReference>
<dbReference type="Proteomes" id="UP000011721">
    <property type="component" value="Chromosome"/>
</dbReference>
<feature type="signal peptide" evidence="2">
    <location>
        <begin position="1"/>
        <end position="22"/>
    </location>
</feature>
<reference evidence="4" key="1">
    <citation type="journal article" date="2013" name="Stand. Genomic Sci.">
        <title>Complete genome sequence of Desulfocapsa sulfexigens, a marine deltaproteobacterium specialized in disproportionating inorganic sulfur compounds.</title>
        <authorList>
            <person name="Finster K.W."/>
            <person name="Kjeldsen K.U."/>
            <person name="Kube M."/>
            <person name="Reinhardt R."/>
            <person name="Mussmann M."/>
            <person name="Amann R."/>
            <person name="Schreiber L."/>
        </authorList>
    </citation>
    <scope>NUCLEOTIDE SEQUENCE [LARGE SCALE GENOMIC DNA]</scope>
    <source>
        <strain evidence="4">DSM 10523 / SB164P1</strain>
    </source>
</reference>
<protein>
    <recommendedName>
        <fullName evidence="5">DUF3373 domain-containing protein</fullName>
    </recommendedName>
</protein>
<evidence type="ECO:0000313" key="3">
    <source>
        <dbReference type="EMBL" id="AGF77741.1"/>
    </source>
</evidence>
<dbReference type="InterPro" id="IPR021803">
    <property type="entry name" value="DUF3373"/>
</dbReference>
<proteinExistence type="predicted"/>
<feature type="coiled-coil region" evidence="1">
    <location>
        <begin position="28"/>
        <end position="55"/>
    </location>
</feature>
<dbReference type="eggNOG" id="ENOG502Z9YV">
    <property type="taxonomic scope" value="Bacteria"/>
</dbReference>
<keyword evidence="1" id="KW-0175">Coiled coil</keyword>
<dbReference type="OrthoDB" id="9760233at2"/>
<keyword evidence="4" id="KW-1185">Reference proteome</keyword>
<organism evidence="3 4">
    <name type="scientific">Desulfocapsa sulfexigens (strain DSM 10523 / SB164P1)</name>
    <dbReference type="NCBI Taxonomy" id="1167006"/>
    <lineage>
        <taxon>Bacteria</taxon>
        <taxon>Pseudomonadati</taxon>
        <taxon>Thermodesulfobacteriota</taxon>
        <taxon>Desulfobulbia</taxon>
        <taxon>Desulfobulbales</taxon>
        <taxon>Desulfocapsaceae</taxon>
        <taxon>Desulfocapsa</taxon>
    </lineage>
</organism>